<dbReference type="CDD" id="cd09873">
    <property type="entry name" value="PIN_Pae0151-like"/>
    <property type="match status" value="1"/>
</dbReference>
<gene>
    <name evidence="3" type="ORF">UX13_C0010G0008</name>
</gene>
<organism evidence="3 4">
    <name type="scientific">Candidatus Woesebacteria bacterium GW2011_GWB1_45_5</name>
    <dbReference type="NCBI Taxonomy" id="1618581"/>
    <lineage>
        <taxon>Bacteria</taxon>
        <taxon>Candidatus Woeseibacteriota</taxon>
    </lineage>
</organism>
<evidence type="ECO:0000313" key="3">
    <source>
        <dbReference type="EMBL" id="KKU10508.1"/>
    </source>
</evidence>
<dbReference type="Proteomes" id="UP000034329">
    <property type="component" value="Unassembled WGS sequence"/>
</dbReference>
<feature type="domain" description="PIN" evidence="2">
    <location>
        <begin position="3"/>
        <end position="127"/>
    </location>
</feature>
<dbReference type="Pfam" id="PF01850">
    <property type="entry name" value="PIN"/>
    <property type="match status" value="1"/>
</dbReference>
<dbReference type="PANTHER" id="PTHR35901:SF1">
    <property type="entry name" value="EXONUCLEASE VAPC9"/>
    <property type="match status" value="1"/>
</dbReference>
<name>A0A0G1PYI0_9BACT</name>
<dbReference type="InterPro" id="IPR002716">
    <property type="entry name" value="PIN_dom"/>
</dbReference>
<evidence type="ECO:0000259" key="2">
    <source>
        <dbReference type="SMART" id="SM00670"/>
    </source>
</evidence>
<evidence type="ECO:0000313" key="4">
    <source>
        <dbReference type="Proteomes" id="UP000034329"/>
    </source>
</evidence>
<dbReference type="EMBL" id="LCLA01000010">
    <property type="protein sequence ID" value="KKU10508.1"/>
    <property type="molecule type" value="Genomic_DNA"/>
</dbReference>
<accession>A0A0G1PYI0</accession>
<dbReference type="SUPFAM" id="SSF88723">
    <property type="entry name" value="PIN domain-like"/>
    <property type="match status" value="1"/>
</dbReference>
<keyword evidence="1" id="KW-0460">Magnesium</keyword>
<dbReference type="SMART" id="SM00670">
    <property type="entry name" value="PINc"/>
    <property type="match status" value="1"/>
</dbReference>
<dbReference type="InterPro" id="IPR029060">
    <property type="entry name" value="PIN-like_dom_sf"/>
</dbReference>
<comment type="caution">
    <text evidence="3">The sequence shown here is derived from an EMBL/GenBank/DDBJ whole genome shotgun (WGS) entry which is preliminary data.</text>
</comment>
<dbReference type="InterPro" id="IPR044153">
    <property type="entry name" value="PIN_Pae0151-like"/>
</dbReference>
<dbReference type="InterPro" id="IPR051619">
    <property type="entry name" value="TypeII_TA_RNase_PINc/VapC"/>
</dbReference>
<sequence>MAKKIVVDSSVILKWLYREDESFLAQADQLLQQTMDNGIKLLTPELAKYEIGNVLLKAKLLSQDEGHESLSVFYSLPIEFITETFELSKETFEIGIQSGMTYYDASFIALAKQEDAILVTDNPKHQTKISGVKVVPLGEYK</sequence>
<proteinExistence type="predicted"/>
<dbReference type="PANTHER" id="PTHR35901">
    <property type="entry name" value="RIBONUCLEASE VAPC3"/>
    <property type="match status" value="1"/>
</dbReference>
<evidence type="ECO:0000256" key="1">
    <source>
        <dbReference type="ARBA" id="ARBA00022842"/>
    </source>
</evidence>
<dbReference type="AlphaFoldDB" id="A0A0G1PYI0"/>
<reference evidence="3 4" key="1">
    <citation type="journal article" date="2015" name="Nature">
        <title>rRNA introns, odd ribosomes, and small enigmatic genomes across a large radiation of phyla.</title>
        <authorList>
            <person name="Brown C.T."/>
            <person name="Hug L.A."/>
            <person name="Thomas B.C."/>
            <person name="Sharon I."/>
            <person name="Castelle C.J."/>
            <person name="Singh A."/>
            <person name="Wilkins M.J."/>
            <person name="Williams K.H."/>
            <person name="Banfield J.F."/>
        </authorList>
    </citation>
    <scope>NUCLEOTIDE SEQUENCE [LARGE SCALE GENOMIC DNA]</scope>
</reference>
<protein>
    <recommendedName>
        <fullName evidence="2">PIN domain-containing protein</fullName>
    </recommendedName>
</protein>
<dbReference type="Gene3D" id="3.40.50.1010">
    <property type="entry name" value="5'-nuclease"/>
    <property type="match status" value="1"/>
</dbReference>